<feature type="region of interest" description="Disordered" evidence="1">
    <location>
        <begin position="121"/>
        <end position="164"/>
    </location>
</feature>
<feature type="compositionally biased region" description="Basic residues" evidence="1">
    <location>
        <begin position="145"/>
        <end position="164"/>
    </location>
</feature>
<name>A0A3N4RVY6_9ACTN</name>
<dbReference type="Gene3D" id="3.40.50.880">
    <property type="match status" value="1"/>
</dbReference>
<proteinExistence type="predicted"/>
<evidence type="ECO:0000256" key="1">
    <source>
        <dbReference type="SAM" id="MobiDB-lite"/>
    </source>
</evidence>
<accession>A0A3N4RVY6</accession>
<dbReference type="EMBL" id="RKQG01000001">
    <property type="protein sequence ID" value="RPE37116.1"/>
    <property type="molecule type" value="Genomic_DNA"/>
</dbReference>
<feature type="region of interest" description="Disordered" evidence="1">
    <location>
        <begin position="232"/>
        <end position="286"/>
    </location>
</feature>
<feature type="compositionally biased region" description="Basic and acidic residues" evidence="1">
    <location>
        <begin position="241"/>
        <end position="259"/>
    </location>
</feature>
<organism evidence="2 3">
    <name type="scientific">Kitasatospora cineracea</name>
    <dbReference type="NCBI Taxonomy" id="88074"/>
    <lineage>
        <taxon>Bacteria</taxon>
        <taxon>Bacillati</taxon>
        <taxon>Actinomycetota</taxon>
        <taxon>Actinomycetes</taxon>
        <taxon>Kitasatosporales</taxon>
        <taxon>Streptomycetaceae</taxon>
        <taxon>Kitasatospora</taxon>
    </lineage>
</organism>
<evidence type="ECO:0000313" key="3">
    <source>
        <dbReference type="Proteomes" id="UP000266906"/>
    </source>
</evidence>
<gene>
    <name evidence="2" type="ORF">EDD38_5510</name>
</gene>
<dbReference type="AlphaFoldDB" id="A0A3N4RVY6"/>
<evidence type="ECO:0000313" key="2">
    <source>
        <dbReference type="EMBL" id="RPE37116.1"/>
    </source>
</evidence>
<protein>
    <submittedName>
        <fullName evidence="2">Uncharacterized protein</fullName>
    </submittedName>
</protein>
<sequence length="413" mass="43517">MVATALAATANDSYFVTRDRTGRTMVSVAPAVEDGLTCSGKAWGVGVEEGGSLFVDRNDLATLSGQDTYVVLGDHQPEQAVPSKPPTFSDFKIRHLGPGGTYDFGNRPTCGYCTRRVVNGAPAPTSTRERPSADAPAGRGPPGLRSRRTARVTGRRPSRPKGRVPVRASGLVLVEEVDVHRVGVHLDHLRAGRPLDRADRLLPDVGGDPDPGVDDLVRVDPACLDLHAADDAAGGAAARAPADRSDRRPASNTREEAVTTRRRPPAARREHPVVTLEGNPGGTRHRSLTIHRDVRDGRLMMPVREVTALLRDLASGPVCGRGATAWPTAADRCVLDAVPELDGGERGPMPFARDLASGRLMLPATAVTDLLRALAASTTCGCRGTHCEVRAAAALLAGVADRIDVACIAVATS</sequence>
<keyword evidence="3" id="KW-1185">Reference proteome</keyword>
<dbReference type="Proteomes" id="UP000266906">
    <property type="component" value="Unassembled WGS sequence"/>
</dbReference>
<dbReference type="InterPro" id="IPR029062">
    <property type="entry name" value="Class_I_gatase-like"/>
</dbReference>
<dbReference type="RefSeq" id="WP_123819893.1">
    <property type="nucleotide sequence ID" value="NZ_RKQG01000001.1"/>
</dbReference>
<reference evidence="2 3" key="1">
    <citation type="submission" date="2018-11" db="EMBL/GenBank/DDBJ databases">
        <title>Sequencing the genomes of 1000 actinobacteria strains.</title>
        <authorList>
            <person name="Klenk H.-P."/>
        </authorList>
    </citation>
    <scope>NUCLEOTIDE SEQUENCE [LARGE SCALE GENOMIC DNA]</scope>
    <source>
        <strain evidence="2 3">DSM 44781</strain>
    </source>
</reference>
<comment type="caution">
    <text evidence="2">The sequence shown here is derived from an EMBL/GenBank/DDBJ whole genome shotgun (WGS) entry which is preliminary data.</text>
</comment>